<name>A0A383RX08_9PSED</name>
<organism evidence="2 3">
    <name type="scientific">Pseudomonas reidholzensis</name>
    <dbReference type="NCBI Taxonomy" id="1785162"/>
    <lineage>
        <taxon>Bacteria</taxon>
        <taxon>Pseudomonadati</taxon>
        <taxon>Pseudomonadota</taxon>
        <taxon>Gammaproteobacteria</taxon>
        <taxon>Pseudomonadales</taxon>
        <taxon>Pseudomonadaceae</taxon>
        <taxon>Pseudomonas</taxon>
    </lineage>
</organism>
<gene>
    <name evidence="2" type="ORF">CCOS865_03196</name>
</gene>
<sequence length="124" mass="13508">MTELLQALMHNWSQLQSVLAGFQGEALAGAILGACLVSSSKGKAWVTIRSRRKLSLQERLMSLLLSAGVGYLFMPLLLSLMPFVSGGVAAFVAAVVVIPISVKVMLWLENADLKEIVQRWRRGP</sequence>
<keyword evidence="1" id="KW-0812">Transmembrane</keyword>
<keyword evidence="1" id="KW-1133">Transmembrane helix</keyword>
<evidence type="ECO:0000313" key="2">
    <source>
        <dbReference type="EMBL" id="SYX90928.1"/>
    </source>
</evidence>
<dbReference type="RefSeq" id="WP_244216131.1">
    <property type="nucleotide sequence ID" value="NZ_CBCSFL010000076.1"/>
</dbReference>
<reference evidence="3" key="1">
    <citation type="submission" date="2018-08" db="EMBL/GenBank/DDBJ databases">
        <authorList>
            <person name="Blom J."/>
        </authorList>
    </citation>
    <scope>NUCLEOTIDE SEQUENCE [LARGE SCALE GENOMIC DNA]</scope>
    <source>
        <strain evidence="3">CCOS 865</strain>
    </source>
</reference>
<dbReference type="AlphaFoldDB" id="A0A383RX08"/>
<feature type="transmembrane region" description="Helical" evidence="1">
    <location>
        <begin position="20"/>
        <end position="39"/>
    </location>
</feature>
<feature type="transmembrane region" description="Helical" evidence="1">
    <location>
        <begin position="60"/>
        <end position="81"/>
    </location>
</feature>
<keyword evidence="1" id="KW-0472">Membrane</keyword>
<accession>A0A383RX08</accession>
<dbReference type="Proteomes" id="UP000263595">
    <property type="component" value="Unassembled WGS sequence"/>
</dbReference>
<dbReference type="EMBL" id="UNOZ01000022">
    <property type="protein sequence ID" value="SYX90928.1"/>
    <property type="molecule type" value="Genomic_DNA"/>
</dbReference>
<feature type="transmembrane region" description="Helical" evidence="1">
    <location>
        <begin position="87"/>
        <end position="108"/>
    </location>
</feature>
<proteinExistence type="predicted"/>
<keyword evidence="3" id="KW-1185">Reference proteome</keyword>
<evidence type="ECO:0000313" key="3">
    <source>
        <dbReference type="Proteomes" id="UP000263595"/>
    </source>
</evidence>
<protein>
    <submittedName>
        <fullName evidence="2">Uncharacterized protein</fullName>
    </submittedName>
</protein>
<evidence type="ECO:0000256" key="1">
    <source>
        <dbReference type="SAM" id="Phobius"/>
    </source>
</evidence>